<dbReference type="AlphaFoldDB" id="A0AAV7NAR1"/>
<organism evidence="2 3">
    <name type="scientific">Pleurodeles waltl</name>
    <name type="common">Iberian ribbed newt</name>
    <dbReference type="NCBI Taxonomy" id="8319"/>
    <lineage>
        <taxon>Eukaryota</taxon>
        <taxon>Metazoa</taxon>
        <taxon>Chordata</taxon>
        <taxon>Craniata</taxon>
        <taxon>Vertebrata</taxon>
        <taxon>Euteleostomi</taxon>
        <taxon>Amphibia</taxon>
        <taxon>Batrachia</taxon>
        <taxon>Caudata</taxon>
        <taxon>Salamandroidea</taxon>
        <taxon>Salamandridae</taxon>
        <taxon>Pleurodelinae</taxon>
        <taxon>Pleurodeles</taxon>
    </lineage>
</organism>
<feature type="compositionally biased region" description="Basic and acidic residues" evidence="1">
    <location>
        <begin position="57"/>
        <end position="68"/>
    </location>
</feature>
<sequence length="68" mass="8291">MWQLCQTGPSRKTEDGEYHRDQACPKVQRYDQEKPKKKETKVWQDQVLHQYQNNHQNTDHKELLRKSP</sequence>
<feature type="compositionally biased region" description="Polar residues" evidence="1">
    <location>
        <begin position="1"/>
        <end position="10"/>
    </location>
</feature>
<evidence type="ECO:0000256" key="1">
    <source>
        <dbReference type="SAM" id="MobiDB-lite"/>
    </source>
</evidence>
<feature type="compositionally biased region" description="Polar residues" evidence="1">
    <location>
        <begin position="47"/>
        <end position="56"/>
    </location>
</feature>
<evidence type="ECO:0000313" key="2">
    <source>
        <dbReference type="EMBL" id="KAJ1111677.1"/>
    </source>
</evidence>
<feature type="region of interest" description="Disordered" evidence="1">
    <location>
        <begin position="1"/>
        <end position="68"/>
    </location>
</feature>
<dbReference type="EMBL" id="JANPWB010000013">
    <property type="protein sequence ID" value="KAJ1111677.1"/>
    <property type="molecule type" value="Genomic_DNA"/>
</dbReference>
<reference evidence="2" key="1">
    <citation type="journal article" date="2022" name="bioRxiv">
        <title>Sequencing and chromosome-scale assembly of the giantPleurodeles waltlgenome.</title>
        <authorList>
            <person name="Brown T."/>
            <person name="Elewa A."/>
            <person name="Iarovenko S."/>
            <person name="Subramanian E."/>
            <person name="Araus A.J."/>
            <person name="Petzold A."/>
            <person name="Susuki M."/>
            <person name="Suzuki K.-i.T."/>
            <person name="Hayashi T."/>
            <person name="Toyoda A."/>
            <person name="Oliveira C."/>
            <person name="Osipova E."/>
            <person name="Leigh N.D."/>
            <person name="Simon A."/>
            <person name="Yun M.H."/>
        </authorList>
    </citation>
    <scope>NUCLEOTIDE SEQUENCE</scope>
    <source>
        <strain evidence="2">20211129_DDA</strain>
        <tissue evidence="2">Liver</tissue>
    </source>
</reference>
<proteinExistence type="predicted"/>
<feature type="compositionally biased region" description="Basic and acidic residues" evidence="1">
    <location>
        <begin position="11"/>
        <end position="42"/>
    </location>
</feature>
<accession>A0AAV7NAR1</accession>
<dbReference type="Proteomes" id="UP001066276">
    <property type="component" value="Chromosome 9"/>
</dbReference>
<evidence type="ECO:0000313" key="3">
    <source>
        <dbReference type="Proteomes" id="UP001066276"/>
    </source>
</evidence>
<name>A0AAV7NAR1_PLEWA</name>
<keyword evidence="3" id="KW-1185">Reference proteome</keyword>
<protein>
    <submittedName>
        <fullName evidence="2">Uncharacterized protein</fullName>
    </submittedName>
</protein>
<comment type="caution">
    <text evidence="2">The sequence shown here is derived from an EMBL/GenBank/DDBJ whole genome shotgun (WGS) entry which is preliminary data.</text>
</comment>
<gene>
    <name evidence="2" type="ORF">NDU88_008994</name>
</gene>